<evidence type="ECO:0000313" key="1">
    <source>
        <dbReference type="EMBL" id="RCV11903.1"/>
    </source>
</evidence>
<gene>
    <name evidence="1" type="ORF">SETIT_2G224100v2</name>
</gene>
<accession>A0A368Q240</accession>
<proteinExistence type="predicted"/>
<reference evidence="1" key="1">
    <citation type="journal article" date="2012" name="Nat. Biotechnol.">
        <title>Reference genome sequence of the model plant Setaria.</title>
        <authorList>
            <person name="Bennetzen J.L."/>
            <person name="Schmutz J."/>
            <person name="Wang H."/>
            <person name="Percifield R."/>
            <person name="Hawkins J."/>
            <person name="Pontaroli A.C."/>
            <person name="Estep M."/>
            <person name="Feng L."/>
            <person name="Vaughn J.N."/>
            <person name="Grimwood J."/>
            <person name="Jenkins J."/>
            <person name="Barry K."/>
            <person name="Lindquist E."/>
            <person name="Hellsten U."/>
            <person name="Deshpande S."/>
            <person name="Wang X."/>
            <person name="Wu X."/>
            <person name="Mitros T."/>
            <person name="Triplett J."/>
            <person name="Yang X."/>
            <person name="Ye C.Y."/>
            <person name="Mauro-Herrera M."/>
            <person name="Wang L."/>
            <person name="Li P."/>
            <person name="Sharma M."/>
            <person name="Sharma R."/>
            <person name="Ronald P.C."/>
            <person name="Panaud O."/>
            <person name="Kellogg E.A."/>
            <person name="Brutnell T.P."/>
            <person name="Doust A.N."/>
            <person name="Tuskan G.A."/>
            <person name="Rokhsar D."/>
            <person name="Devos K.M."/>
        </authorList>
    </citation>
    <scope>NUCLEOTIDE SEQUENCE [LARGE SCALE GENOMIC DNA]</scope>
    <source>
        <strain evidence="1">Yugu1</strain>
    </source>
</reference>
<dbReference type="EMBL" id="CM003529">
    <property type="protein sequence ID" value="RCV11903.1"/>
    <property type="molecule type" value="Genomic_DNA"/>
</dbReference>
<protein>
    <submittedName>
        <fullName evidence="1">Uncharacterized protein</fullName>
    </submittedName>
</protein>
<sequence length="112" mass="13225">MDGWMLHQDAIIPVCTRSAPGVPFFAEIKQPFRFSTSVQSRNYAHIPLCLNDNTQSNEHRLRTLRSAMDACIERLVYVYLKKRNRWSQFVWIAVSITTWPNYYQDIQSKTKK</sequence>
<dbReference type="AlphaFoldDB" id="A0A368Q240"/>
<reference evidence="1" key="2">
    <citation type="submission" date="2015-07" db="EMBL/GenBank/DDBJ databases">
        <authorList>
            <person name="Noorani M."/>
        </authorList>
    </citation>
    <scope>NUCLEOTIDE SEQUENCE</scope>
    <source>
        <strain evidence="1">Yugu1</strain>
    </source>
</reference>
<organism evidence="1">
    <name type="scientific">Setaria italica</name>
    <name type="common">Foxtail millet</name>
    <name type="synonym">Panicum italicum</name>
    <dbReference type="NCBI Taxonomy" id="4555"/>
    <lineage>
        <taxon>Eukaryota</taxon>
        <taxon>Viridiplantae</taxon>
        <taxon>Streptophyta</taxon>
        <taxon>Embryophyta</taxon>
        <taxon>Tracheophyta</taxon>
        <taxon>Spermatophyta</taxon>
        <taxon>Magnoliopsida</taxon>
        <taxon>Liliopsida</taxon>
        <taxon>Poales</taxon>
        <taxon>Poaceae</taxon>
        <taxon>PACMAD clade</taxon>
        <taxon>Panicoideae</taxon>
        <taxon>Panicodae</taxon>
        <taxon>Paniceae</taxon>
        <taxon>Cenchrinae</taxon>
        <taxon>Setaria</taxon>
    </lineage>
</organism>
<name>A0A368Q240_SETIT</name>